<comment type="catalytic activity">
    <reaction evidence="1">
        <text>a 2'-deoxyribonucleoside 5'-phosphate + H2O = a 2'-deoxyribonucleoside + phosphate</text>
        <dbReference type="Rhea" id="RHEA:36167"/>
        <dbReference type="ChEBI" id="CHEBI:15377"/>
        <dbReference type="ChEBI" id="CHEBI:18274"/>
        <dbReference type="ChEBI" id="CHEBI:43474"/>
        <dbReference type="ChEBI" id="CHEBI:65317"/>
        <dbReference type="EC" id="3.1.3.89"/>
    </reaction>
</comment>
<dbReference type="InterPro" id="IPR006674">
    <property type="entry name" value="HD_domain"/>
</dbReference>
<evidence type="ECO:0000256" key="2">
    <source>
        <dbReference type="ARBA" id="ARBA00001936"/>
    </source>
</evidence>
<keyword evidence="12" id="KW-0460">Magnesium</keyword>
<comment type="cofactor">
    <cofactor evidence="2">
        <name>Mn(2+)</name>
        <dbReference type="ChEBI" id="CHEBI:29035"/>
    </cofactor>
</comment>
<evidence type="ECO:0000313" key="15">
    <source>
        <dbReference type="EMBL" id="CAB3359494.1"/>
    </source>
</evidence>
<dbReference type="Gene3D" id="1.10.3210.10">
    <property type="entry name" value="Hypothetical protein af1432"/>
    <property type="match status" value="1"/>
</dbReference>
<comment type="subunit">
    <text evidence="7">Homodimer.</text>
</comment>
<protein>
    <recommendedName>
        <fullName evidence="9">5'-deoxynucleotidase HDDC2</fullName>
        <ecNumber evidence="8">3.1.3.89</ecNumber>
    </recommendedName>
    <alternativeName>
        <fullName evidence="13">HD domain-containing protein 2</fullName>
    </alternativeName>
</protein>
<dbReference type="PANTHER" id="PTHR11845:SF13">
    <property type="entry name" value="5'-DEOXYNUCLEOTIDASE HDDC2"/>
    <property type="match status" value="1"/>
</dbReference>
<dbReference type="GO" id="GO:0046872">
    <property type="term" value="F:metal ion binding"/>
    <property type="evidence" value="ECO:0007669"/>
    <property type="project" value="UniProtKB-KW"/>
</dbReference>
<evidence type="ECO:0000313" key="16">
    <source>
        <dbReference type="Proteomes" id="UP000494165"/>
    </source>
</evidence>
<dbReference type="Proteomes" id="UP000494165">
    <property type="component" value="Unassembled WGS sequence"/>
</dbReference>
<evidence type="ECO:0000256" key="11">
    <source>
        <dbReference type="ARBA" id="ARBA00022801"/>
    </source>
</evidence>
<dbReference type="PANTHER" id="PTHR11845">
    <property type="entry name" value="5'-DEOXYNUCLEOTIDASE HDDC2"/>
    <property type="match status" value="1"/>
</dbReference>
<dbReference type="GO" id="GO:0005737">
    <property type="term" value="C:cytoplasm"/>
    <property type="evidence" value="ECO:0007669"/>
    <property type="project" value="TreeGrafter"/>
</dbReference>
<evidence type="ECO:0000256" key="4">
    <source>
        <dbReference type="ARBA" id="ARBA00001946"/>
    </source>
</evidence>
<evidence type="ECO:0000256" key="1">
    <source>
        <dbReference type="ARBA" id="ARBA00001638"/>
    </source>
</evidence>
<name>A0A8S1BVC0_9INSE</name>
<dbReference type="Pfam" id="PF13023">
    <property type="entry name" value="HD_3"/>
    <property type="match status" value="1"/>
</dbReference>
<evidence type="ECO:0000256" key="8">
    <source>
        <dbReference type="ARBA" id="ARBA00012964"/>
    </source>
</evidence>
<evidence type="ECO:0000256" key="12">
    <source>
        <dbReference type="ARBA" id="ARBA00022842"/>
    </source>
</evidence>
<comment type="cofactor">
    <cofactor evidence="4">
        <name>Mg(2+)</name>
        <dbReference type="ChEBI" id="CHEBI:18420"/>
    </cofactor>
</comment>
<dbReference type="OrthoDB" id="10254258at2759"/>
<keyword evidence="11" id="KW-0378">Hydrolase</keyword>
<dbReference type="InterPro" id="IPR039356">
    <property type="entry name" value="YfbR/HDDC2"/>
</dbReference>
<dbReference type="EMBL" id="CADEPI010000001">
    <property type="protein sequence ID" value="CAB3359494.1"/>
    <property type="molecule type" value="Genomic_DNA"/>
</dbReference>
<feature type="domain" description="HD" evidence="14">
    <location>
        <begin position="14"/>
        <end position="162"/>
    </location>
</feature>
<dbReference type="GO" id="GO:0009159">
    <property type="term" value="P:deoxyribonucleoside monophosphate catabolic process"/>
    <property type="evidence" value="ECO:0007669"/>
    <property type="project" value="UniProtKB-ARBA"/>
</dbReference>
<evidence type="ECO:0000256" key="7">
    <source>
        <dbReference type="ARBA" id="ARBA00011738"/>
    </source>
</evidence>
<evidence type="ECO:0000256" key="3">
    <source>
        <dbReference type="ARBA" id="ARBA00001941"/>
    </source>
</evidence>
<comment type="cofactor">
    <cofactor evidence="3">
        <name>Co(2+)</name>
        <dbReference type="ChEBI" id="CHEBI:48828"/>
    </cofactor>
</comment>
<proteinExistence type="inferred from homology"/>
<evidence type="ECO:0000259" key="14">
    <source>
        <dbReference type="Pfam" id="PF13023"/>
    </source>
</evidence>
<evidence type="ECO:0000256" key="5">
    <source>
        <dbReference type="ARBA" id="ARBA00004074"/>
    </source>
</evidence>
<sequence>MNVPNMLEFLRFMNELKHLKRQGWVLKDIEQPETVAGHMYRMAVMSLLLPVDSKIDRIRCMELSLVHDMGESIIGDITPYCGVPREEKLKRERAAIEKLASLAGAEAGEKIKALFSEYESQETEEAKFVKELDHLDLLLQAREYEQKGHSDLNEFFRLQFQHPTTMALSQQVMDDHNATKSVKNGDAEMLAK</sequence>
<keyword evidence="16" id="KW-1185">Reference proteome</keyword>
<dbReference type="FunFam" id="1.10.3210.10:FF:000011">
    <property type="entry name" value="HD domain-containing protein 2"/>
    <property type="match status" value="1"/>
</dbReference>
<dbReference type="EC" id="3.1.3.89" evidence="8"/>
<evidence type="ECO:0000256" key="6">
    <source>
        <dbReference type="ARBA" id="ARBA00009999"/>
    </source>
</evidence>
<dbReference type="AlphaFoldDB" id="A0A8S1BVC0"/>
<comment type="function">
    <text evidence="5">Catalyzes the dephosphorylation of the nucleoside 5'-monophosphates deoxyadenosine monophosphate (dAMP), deoxycytidine monophosphate (dCMP), deoxyguanosine monophosphate (dGMP) and deoxythymidine monophosphate (dTMP).</text>
</comment>
<reference evidence="15 16" key="1">
    <citation type="submission" date="2020-04" db="EMBL/GenBank/DDBJ databases">
        <authorList>
            <person name="Alioto T."/>
            <person name="Alioto T."/>
            <person name="Gomez Garrido J."/>
        </authorList>
    </citation>
    <scope>NUCLEOTIDE SEQUENCE [LARGE SCALE GENOMIC DNA]</scope>
</reference>
<dbReference type="GO" id="GO:0002953">
    <property type="term" value="F:5'-deoxynucleotidase activity"/>
    <property type="evidence" value="ECO:0007669"/>
    <property type="project" value="UniProtKB-EC"/>
</dbReference>
<dbReference type="SUPFAM" id="SSF109604">
    <property type="entry name" value="HD-domain/PDEase-like"/>
    <property type="match status" value="1"/>
</dbReference>
<evidence type="ECO:0000256" key="9">
    <source>
        <dbReference type="ARBA" id="ARBA00015933"/>
    </source>
</evidence>
<organism evidence="15 16">
    <name type="scientific">Cloeon dipterum</name>
    <dbReference type="NCBI Taxonomy" id="197152"/>
    <lineage>
        <taxon>Eukaryota</taxon>
        <taxon>Metazoa</taxon>
        <taxon>Ecdysozoa</taxon>
        <taxon>Arthropoda</taxon>
        <taxon>Hexapoda</taxon>
        <taxon>Insecta</taxon>
        <taxon>Pterygota</taxon>
        <taxon>Palaeoptera</taxon>
        <taxon>Ephemeroptera</taxon>
        <taxon>Pisciforma</taxon>
        <taxon>Baetidae</taxon>
        <taxon>Cloeon</taxon>
    </lineage>
</organism>
<evidence type="ECO:0000256" key="10">
    <source>
        <dbReference type="ARBA" id="ARBA00022723"/>
    </source>
</evidence>
<accession>A0A8S1BVC0</accession>
<comment type="similarity">
    <text evidence="6">Belongs to the HDDC2 family.</text>
</comment>
<keyword evidence="10" id="KW-0479">Metal-binding</keyword>
<gene>
    <name evidence="15" type="ORF">CLODIP_2_CD05378</name>
</gene>
<comment type="caution">
    <text evidence="15">The sequence shown here is derived from an EMBL/GenBank/DDBJ whole genome shotgun (WGS) entry which is preliminary data.</text>
</comment>
<evidence type="ECO:0000256" key="13">
    <source>
        <dbReference type="ARBA" id="ARBA00032735"/>
    </source>
</evidence>